<dbReference type="InterPro" id="IPR036177">
    <property type="entry name" value="Peptidase_M55_sf"/>
</dbReference>
<keyword evidence="2" id="KW-0479">Metal-binding</keyword>
<dbReference type="PIRSF" id="PIRSF015853">
    <property type="entry name" value="Pep_DppA"/>
    <property type="match status" value="1"/>
</dbReference>
<feature type="active site" description="Nucleophile" evidence="1">
    <location>
        <position position="118"/>
    </location>
</feature>
<evidence type="ECO:0000256" key="1">
    <source>
        <dbReference type="PIRSR" id="PIRSR015853-1"/>
    </source>
</evidence>
<protein>
    <submittedName>
        <fullName evidence="3">Putative amino acid amidase</fullName>
    </submittedName>
</protein>
<feature type="binding site" evidence="2">
    <location>
        <position position="136"/>
    </location>
    <ligand>
        <name>Zn(2+)</name>
        <dbReference type="ChEBI" id="CHEBI:29105"/>
        <label>2</label>
    </ligand>
</feature>
<name>A0A806KHR1_9BACT</name>
<feature type="binding site" evidence="2">
    <location>
        <position position="8"/>
    </location>
    <ligand>
        <name>Zn(2+)</name>
        <dbReference type="ChEBI" id="CHEBI:29105"/>
        <label>2</label>
    </ligand>
</feature>
<proteinExistence type="predicted"/>
<evidence type="ECO:0000256" key="2">
    <source>
        <dbReference type="PIRSR" id="PIRSR015853-2"/>
    </source>
</evidence>
<keyword evidence="2" id="KW-0862">Zinc</keyword>
<dbReference type="CDD" id="cd08770">
    <property type="entry name" value="DAP_dppA_3"/>
    <property type="match status" value="1"/>
</dbReference>
<feature type="binding site" evidence="2">
    <location>
        <position position="8"/>
    </location>
    <ligand>
        <name>Zn(2+)</name>
        <dbReference type="ChEBI" id="CHEBI:29105"/>
        <label>1</label>
    </ligand>
</feature>
<dbReference type="Gene3D" id="3.40.50.10780">
    <property type="entry name" value="Dipeptide transport protein"/>
    <property type="match status" value="1"/>
</dbReference>
<feature type="binding site" evidence="2">
    <location>
        <position position="106"/>
    </location>
    <ligand>
        <name>Zn(2+)</name>
        <dbReference type="ChEBI" id="CHEBI:29105"/>
        <label>2</label>
    </ligand>
</feature>
<accession>A0A806KHR1</accession>
<feature type="binding site" evidence="2">
    <location>
        <position position="61"/>
    </location>
    <ligand>
        <name>Zn(2+)</name>
        <dbReference type="ChEBI" id="CHEBI:29105"/>
        <label>2</label>
    </ligand>
</feature>
<dbReference type="InterPro" id="IPR027476">
    <property type="entry name" value="DppA_N"/>
</dbReference>
<evidence type="ECO:0000313" key="3">
    <source>
        <dbReference type="EMBL" id="AGS54207.1"/>
    </source>
</evidence>
<dbReference type="Gene3D" id="3.30.1360.130">
    <property type="entry name" value="Dipeptide transport protein"/>
    <property type="match status" value="1"/>
</dbReference>
<dbReference type="EMBL" id="JQ844280">
    <property type="protein sequence ID" value="AGS54207.1"/>
    <property type="molecule type" value="Genomic_DNA"/>
</dbReference>
<organism evidence="3">
    <name type="scientific">uncultured bacterium contig00107</name>
    <dbReference type="NCBI Taxonomy" id="1181573"/>
    <lineage>
        <taxon>Bacteria</taxon>
        <taxon>environmental samples</taxon>
    </lineage>
</organism>
<dbReference type="SUPFAM" id="SSF63992">
    <property type="entry name" value="Dipeptide transport protein"/>
    <property type="match status" value="1"/>
</dbReference>
<feature type="binding site" evidence="2">
    <location>
        <position position="10"/>
    </location>
    <ligand>
        <name>Zn(2+)</name>
        <dbReference type="ChEBI" id="CHEBI:29105"/>
        <label>1</label>
    </ligand>
</feature>
<sequence>MKVFLSCDMEGTSGISDWDETEKKNAEYAPYVQRMQQEVAAACEGINQAHPGSEIVIKDAHDSTRNLDHALLPRNVTLIRGWGASPYSMMFGIDRTFDAAVFTGYHCGAGYAGNPLAHTMNLTVHKLWINGTLGSEFLINYYAALYNGVPVTLVTGDAALCHSVTEIDPEICTVPTNTCLGSTVRAEHPAVIQERIKATAAESLSRIGKVSMELPDIFESEVCFRSHINAVKASFYPGANIIDAYTVGYSTEDYFEFLRFFMFTVG</sequence>
<dbReference type="Pfam" id="PF04951">
    <property type="entry name" value="Peptidase_M55"/>
    <property type="match status" value="1"/>
</dbReference>
<dbReference type="InterPro" id="IPR007035">
    <property type="entry name" value="Peptidase_M55"/>
</dbReference>
<dbReference type="GO" id="GO:0046872">
    <property type="term" value="F:metal ion binding"/>
    <property type="evidence" value="ECO:0007669"/>
    <property type="project" value="UniProtKB-KW"/>
</dbReference>
<dbReference type="AlphaFoldDB" id="A0A806KHR1"/>
<reference evidence="3" key="1">
    <citation type="submission" date="2012-03" db="EMBL/GenBank/DDBJ databases">
        <title>Functional metagenomics reveals considerable lignocellulase gene clusters in the gut microbiome of a wood-feeding higher termite.</title>
        <authorList>
            <person name="Liu N."/>
        </authorList>
    </citation>
    <scope>NUCLEOTIDE SEQUENCE</scope>
</reference>